<dbReference type="GO" id="GO:0003676">
    <property type="term" value="F:nucleic acid binding"/>
    <property type="evidence" value="ECO:0007669"/>
    <property type="project" value="InterPro"/>
</dbReference>
<protein>
    <recommendedName>
        <fullName evidence="1">Tc1-like transposase DDE domain-containing protein</fullName>
    </recommendedName>
</protein>
<dbReference type="Gene3D" id="3.30.420.10">
    <property type="entry name" value="Ribonuclease H-like superfamily/Ribonuclease H"/>
    <property type="match status" value="1"/>
</dbReference>
<dbReference type="VEuPathDB" id="FungiDB:AeMF1_000962"/>
<sequence>MFLLPFLGNLRENHGILNPIFQQDNASIHGSRLTKTHIRESNINLMVWPSKSPDLNPIENVWGQLARLVYANGRQYESVDELKAQIRICWNMLEQSYLQKLVDGMPTRMAQVVLRNGAAIDY</sequence>
<proteinExistence type="predicted"/>
<evidence type="ECO:0000259" key="1">
    <source>
        <dbReference type="Pfam" id="PF13358"/>
    </source>
</evidence>
<organism evidence="2 3">
    <name type="scientific">Aphanomyces euteiches</name>
    <dbReference type="NCBI Taxonomy" id="100861"/>
    <lineage>
        <taxon>Eukaryota</taxon>
        <taxon>Sar</taxon>
        <taxon>Stramenopiles</taxon>
        <taxon>Oomycota</taxon>
        <taxon>Saprolegniomycetes</taxon>
        <taxon>Saprolegniales</taxon>
        <taxon>Verrucalvaceae</taxon>
        <taxon>Aphanomyces</taxon>
    </lineage>
</organism>
<keyword evidence="3" id="KW-1185">Reference proteome</keyword>
<accession>A0A6G0XQS3</accession>
<dbReference type="EMBL" id="VJMJ01000025">
    <property type="protein sequence ID" value="KAF0742705.1"/>
    <property type="molecule type" value="Genomic_DNA"/>
</dbReference>
<dbReference type="Proteomes" id="UP000481153">
    <property type="component" value="Unassembled WGS sequence"/>
</dbReference>
<comment type="caution">
    <text evidence="2">The sequence shown here is derived from an EMBL/GenBank/DDBJ whole genome shotgun (WGS) entry which is preliminary data.</text>
</comment>
<evidence type="ECO:0000313" key="2">
    <source>
        <dbReference type="EMBL" id="KAF0742705.1"/>
    </source>
</evidence>
<dbReference type="Pfam" id="PF13358">
    <property type="entry name" value="DDE_3"/>
    <property type="match status" value="1"/>
</dbReference>
<dbReference type="InterPro" id="IPR038717">
    <property type="entry name" value="Tc1-like_DDE_dom"/>
</dbReference>
<name>A0A6G0XQS3_9STRA</name>
<dbReference type="InterPro" id="IPR036397">
    <property type="entry name" value="RNaseH_sf"/>
</dbReference>
<feature type="domain" description="Tc1-like transposase DDE" evidence="1">
    <location>
        <begin position="11"/>
        <end position="83"/>
    </location>
</feature>
<gene>
    <name evidence="2" type="ORF">Ae201684_002406</name>
</gene>
<reference evidence="2 3" key="1">
    <citation type="submission" date="2019-07" db="EMBL/GenBank/DDBJ databases">
        <title>Genomics analysis of Aphanomyces spp. identifies a new class of oomycete effector associated with host adaptation.</title>
        <authorList>
            <person name="Gaulin E."/>
        </authorList>
    </citation>
    <scope>NUCLEOTIDE SEQUENCE [LARGE SCALE GENOMIC DNA]</scope>
    <source>
        <strain evidence="2 3">ATCC 201684</strain>
    </source>
</reference>
<dbReference type="AlphaFoldDB" id="A0A6G0XQS3"/>
<evidence type="ECO:0000313" key="3">
    <source>
        <dbReference type="Proteomes" id="UP000481153"/>
    </source>
</evidence>